<reference evidence="6" key="1">
    <citation type="submission" date="2016-10" db="EMBL/GenBank/DDBJ databases">
        <authorList>
            <person name="Varghese N."/>
            <person name="Submissions S."/>
        </authorList>
    </citation>
    <scope>NUCLEOTIDE SEQUENCE [LARGE SCALE GENOMIC DNA]</scope>
    <source>
        <strain evidence="6">CGMCC 1.3704</strain>
    </source>
</reference>
<dbReference type="Gene3D" id="2.30.42.10">
    <property type="match status" value="1"/>
</dbReference>
<evidence type="ECO:0000259" key="4">
    <source>
        <dbReference type="PROSITE" id="PS51786"/>
    </source>
</evidence>
<dbReference type="GO" id="GO:0030163">
    <property type="term" value="P:protein catabolic process"/>
    <property type="evidence" value="ECO:0007669"/>
    <property type="project" value="InterPro"/>
</dbReference>
<dbReference type="InterPro" id="IPR027065">
    <property type="entry name" value="Lon_Prtase"/>
</dbReference>
<keyword evidence="1" id="KW-0720">Serine protease</keyword>
<dbReference type="InterPro" id="IPR008269">
    <property type="entry name" value="Lon_proteolytic"/>
</dbReference>
<dbReference type="GO" id="GO:0004176">
    <property type="term" value="F:ATP-dependent peptidase activity"/>
    <property type="evidence" value="ECO:0007669"/>
    <property type="project" value="UniProtKB-UniRule"/>
</dbReference>
<dbReference type="Gene3D" id="3.30.230.10">
    <property type="match status" value="1"/>
</dbReference>
<feature type="domain" description="Lon proteolytic" evidence="4">
    <location>
        <begin position="230"/>
        <end position="337"/>
    </location>
</feature>
<dbReference type="Pfam" id="PF05362">
    <property type="entry name" value="Lon_C"/>
    <property type="match status" value="1"/>
</dbReference>
<dbReference type="GO" id="GO:0006508">
    <property type="term" value="P:proteolysis"/>
    <property type="evidence" value="ECO:0007669"/>
    <property type="project" value="UniProtKB-KW"/>
</dbReference>
<dbReference type="PANTHER" id="PTHR10046">
    <property type="entry name" value="ATP DEPENDENT LON PROTEASE FAMILY MEMBER"/>
    <property type="match status" value="1"/>
</dbReference>
<dbReference type="InterPro" id="IPR014721">
    <property type="entry name" value="Ribsml_uS5_D2-typ_fold_subgr"/>
</dbReference>
<keyword evidence="1" id="KW-0378">Hydrolase</keyword>
<dbReference type="InterPro" id="IPR036034">
    <property type="entry name" value="PDZ_sf"/>
</dbReference>
<gene>
    <name evidence="5" type="ORF">SAMN04487936_105246</name>
</gene>
<evidence type="ECO:0000256" key="2">
    <source>
        <dbReference type="SAM" id="Phobius"/>
    </source>
</evidence>
<evidence type="ECO:0000256" key="1">
    <source>
        <dbReference type="PROSITE-ProRule" id="PRU01122"/>
    </source>
</evidence>
<feature type="transmembrane region" description="Helical" evidence="2">
    <location>
        <begin position="7"/>
        <end position="31"/>
    </location>
</feature>
<evidence type="ECO:0000313" key="6">
    <source>
        <dbReference type="Proteomes" id="UP000183557"/>
    </source>
</evidence>
<dbReference type="GO" id="GO:0004252">
    <property type="term" value="F:serine-type endopeptidase activity"/>
    <property type="evidence" value="ECO:0007669"/>
    <property type="project" value="UniProtKB-UniRule"/>
</dbReference>
<keyword evidence="2" id="KW-1133">Transmembrane helix</keyword>
<dbReference type="AlphaFoldDB" id="A0A1I3VCA0"/>
<name>A0A1I3VCA0_HALDA</name>
<evidence type="ECO:0000313" key="5">
    <source>
        <dbReference type="EMBL" id="SFJ92770.1"/>
    </source>
</evidence>
<dbReference type="InterPro" id="IPR001478">
    <property type="entry name" value="PDZ"/>
</dbReference>
<comment type="catalytic activity">
    <reaction evidence="1">
        <text>Hydrolysis of proteins in presence of ATP.</text>
        <dbReference type="EC" id="3.4.21.53"/>
    </reaction>
</comment>
<feature type="active site" evidence="1">
    <location>
        <position position="280"/>
    </location>
</feature>
<dbReference type="RefSeq" id="WP_075036536.1">
    <property type="nucleotide sequence ID" value="NZ_FOSB01000005.1"/>
</dbReference>
<dbReference type="EMBL" id="FOSB01000005">
    <property type="protein sequence ID" value="SFJ92770.1"/>
    <property type="molecule type" value="Genomic_DNA"/>
</dbReference>
<keyword evidence="6" id="KW-1185">Reference proteome</keyword>
<proteinExistence type="inferred from homology"/>
<dbReference type="SUPFAM" id="SSF50156">
    <property type="entry name" value="PDZ domain-like"/>
    <property type="match status" value="1"/>
</dbReference>
<feature type="domain" description="PDZ" evidence="3">
    <location>
        <begin position="101"/>
        <end position="187"/>
    </location>
</feature>
<dbReference type="EC" id="3.4.21.53" evidence="1"/>
<comment type="similarity">
    <text evidence="1">Belongs to the peptidase S16 family.</text>
</comment>
<dbReference type="STRING" id="240302.BN982_02165"/>
<protein>
    <recommendedName>
        <fullName evidence="1">endopeptidase La</fullName>
        <ecNumber evidence="1">3.4.21.53</ecNumber>
    </recommendedName>
</protein>
<dbReference type="OrthoDB" id="2356897at2"/>
<dbReference type="PROSITE" id="PS51786">
    <property type="entry name" value="LON_PROTEOLYTIC"/>
    <property type="match status" value="1"/>
</dbReference>
<feature type="active site" evidence="1">
    <location>
        <position position="235"/>
    </location>
</feature>
<keyword evidence="1" id="KW-0645">Protease</keyword>
<dbReference type="SMART" id="SM00228">
    <property type="entry name" value="PDZ"/>
    <property type="match status" value="1"/>
</dbReference>
<dbReference type="NCBIfam" id="NF041438">
    <property type="entry name" value="SepM_fam_S16"/>
    <property type="match status" value="1"/>
</dbReference>
<accession>A0A1I3VCA0</accession>
<dbReference type="SUPFAM" id="SSF54211">
    <property type="entry name" value="Ribosomal protein S5 domain 2-like"/>
    <property type="match status" value="1"/>
</dbReference>
<organism evidence="5 6">
    <name type="scientific">Halobacillus dabanensis</name>
    <dbReference type="NCBI Taxonomy" id="240302"/>
    <lineage>
        <taxon>Bacteria</taxon>
        <taxon>Bacillati</taxon>
        <taxon>Bacillota</taxon>
        <taxon>Bacilli</taxon>
        <taxon>Bacillales</taxon>
        <taxon>Bacillaceae</taxon>
        <taxon>Halobacillus</taxon>
    </lineage>
</organism>
<dbReference type="Pfam" id="PF13180">
    <property type="entry name" value="PDZ_2"/>
    <property type="match status" value="1"/>
</dbReference>
<keyword evidence="2" id="KW-0812">Transmembrane</keyword>
<dbReference type="Proteomes" id="UP000183557">
    <property type="component" value="Unassembled WGS sequence"/>
</dbReference>
<evidence type="ECO:0000259" key="3">
    <source>
        <dbReference type="PROSITE" id="PS50106"/>
    </source>
</evidence>
<dbReference type="PROSITE" id="PS50106">
    <property type="entry name" value="PDZ"/>
    <property type="match status" value="1"/>
</dbReference>
<dbReference type="GO" id="GO:0005524">
    <property type="term" value="F:ATP binding"/>
    <property type="evidence" value="ECO:0007669"/>
    <property type="project" value="InterPro"/>
</dbReference>
<keyword evidence="2" id="KW-0472">Membrane</keyword>
<dbReference type="InterPro" id="IPR020568">
    <property type="entry name" value="Ribosomal_Su5_D2-typ_SF"/>
</dbReference>
<sequence>MKTNKRVIITAIITILIVAFLGAYQLPYYIYKPGTADALNDIVEVEGGHTSEGDMHLVTVRGGQATPLQWLLAQVRPFHQIYPLEEIRPEGVSEEEYFHAQLQMMESSQEASQVVAYQAAGKDIEINYEGVFVMNVIEGMPAEEILETGDQIVEVDGKKIEETSDLIDYVSSMEDGDSVNLTIVRGEKTLERELELATFPDNPEKVGVGISLVTDRTVEVNPAVNVKSGEIGGPSAGLMFSLEIYDQLTEEDLTKGYEIAGTGEINYEGQIGRIGGIDKKVVAASDHGADVFFAPNEEGRKGSNYEVAKQTAEEIDTEMEVVPVDTFQDALDYLQQLDPAQG</sequence>